<dbReference type="EMBL" id="CAIX01000120">
    <property type="protein sequence ID" value="CCI46220.1"/>
    <property type="molecule type" value="Genomic_DNA"/>
</dbReference>
<dbReference type="PANTHER" id="PTHR13743">
    <property type="entry name" value="BEIGE/BEACH-RELATED"/>
    <property type="match status" value="1"/>
</dbReference>
<dbReference type="SMART" id="SM01026">
    <property type="entry name" value="Beach"/>
    <property type="match status" value="1"/>
</dbReference>
<dbReference type="InterPro" id="IPR011993">
    <property type="entry name" value="PH-like_dom_sf"/>
</dbReference>
<feature type="domain" description="BEACH-type PH" evidence="5">
    <location>
        <begin position="118"/>
        <end position="214"/>
    </location>
</feature>
<dbReference type="InterPro" id="IPR000409">
    <property type="entry name" value="BEACH_dom"/>
</dbReference>
<dbReference type="SUPFAM" id="SSF50729">
    <property type="entry name" value="PH domain-like"/>
    <property type="match status" value="1"/>
</dbReference>
<dbReference type="Gene3D" id="1.10.1540.10">
    <property type="entry name" value="BEACH domain"/>
    <property type="match status" value="1"/>
</dbReference>
<evidence type="ECO:0000259" key="5">
    <source>
        <dbReference type="PROSITE" id="PS51783"/>
    </source>
</evidence>
<protein>
    <recommendedName>
        <fullName evidence="8">BEACH domain-containing protein</fullName>
    </recommendedName>
</protein>
<dbReference type="InterPro" id="IPR001680">
    <property type="entry name" value="WD40_rpt"/>
</dbReference>
<dbReference type="PROSITE" id="PS51783">
    <property type="entry name" value="PH_BEACH"/>
    <property type="match status" value="1"/>
</dbReference>
<evidence type="ECO:0008006" key="8">
    <source>
        <dbReference type="Google" id="ProtNLM"/>
    </source>
</evidence>
<keyword evidence="7" id="KW-1185">Reference proteome</keyword>
<feature type="repeat" description="WD" evidence="3">
    <location>
        <begin position="726"/>
        <end position="755"/>
    </location>
</feature>
<dbReference type="SUPFAM" id="SSF50978">
    <property type="entry name" value="WD40 repeat-like"/>
    <property type="match status" value="1"/>
</dbReference>
<dbReference type="STRING" id="65357.A0A024GHG9"/>
<dbReference type="FunFam" id="1.10.1540.10:FF:000001">
    <property type="entry name" value="neurobeachin isoform X1"/>
    <property type="match status" value="1"/>
</dbReference>
<dbReference type="Pfam" id="PF02138">
    <property type="entry name" value="Beach"/>
    <property type="match status" value="1"/>
</dbReference>
<dbReference type="InterPro" id="IPR036372">
    <property type="entry name" value="BEACH_dom_sf"/>
</dbReference>
<reference evidence="6 7" key="1">
    <citation type="submission" date="2012-05" db="EMBL/GenBank/DDBJ databases">
        <title>Recombination and specialization in a pathogen metapopulation.</title>
        <authorList>
            <person name="Gardiner A."/>
            <person name="Kemen E."/>
            <person name="Schultz-Larsen T."/>
            <person name="MacLean D."/>
            <person name="Van Oosterhout C."/>
            <person name="Jones J.D.G."/>
        </authorList>
    </citation>
    <scope>NUCLEOTIDE SEQUENCE [LARGE SCALE GENOMIC DNA]</scope>
    <source>
        <strain evidence="6 7">Ac Nc2</strain>
    </source>
</reference>
<dbReference type="PROSITE" id="PS50197">
    <property type="entry name" value="BEACH"/>
    <property type="match status" value="1"/>
</dbReference>
<proteinExistence type="predicted"/>
<dbReference type="Pfam" id="PF00400">
    <property type="entry name" value="WD40"/>
    <property type="match status" value="3"/>
</dbReference>
<dbReference type="InterPro" id="IPR015943">
    <property type="entry name" value="WD40/YVTN_repeat-like_dom_sf"/>
</dbReference>
<dbReference type="Gene3D" id="2.130.10.10">
    <property type="entry name" value="YVTN repeat-like/Quinoprotein amine dehydrogenase"/>
    <property type="match status" value="1"/>
</dbReference>
<evidence type="ECO:0000256" key="2">
    <source>
        <dbReference type="ARBA" id="ARBA00022737"/>
    </source>
</evidence>
<dbReference type="Pfam" id="PF14844">
    <property type="entry name" value="PH_BEACH"/>
    <property type="match status" value="1"/>
</dbReference>
<dbReference type="CDD" id="cd06071">
    <property type="entry name" value="Beach"/>
    <property type="match status" value="1"/>
</dbReference>
<sequence>MMKEPLEMIKERDLEYITLKIRIVVAMKERGLDHPYAYHETSEATCEGARTAQWPTVYRFRLLHTAVPAFLENVNKFWSIGQHSHHILNRAEEAALLSPFLIRRLNQGFDFSLLVDFREKLLFTTAKHVDVVEPLLTYPSHLMLTNKRVYIQPAKINNVGDSVCTFTYTSIVQIHKRRHRLRQVGLEFIRNNANTCFLSFQSQVDRNSAYDMVMSQPELKHLITLPGLSEMLWRWKRREISNYDYLLHLNTISGRTKNDLTQYPVFPWVLTDYTSHELDLSNENIYRDLSKPIGALNDDRLAYFRLRHSLMPQGEEAEGLPPAFLYGTHYSTPGYVLYYLVRKHPQFMLCLQNGKFDTADRLFRSVQDCWKSCLTNYTDLKELIPEFYDVYSSPNDWLCNHQHLDFGLTQDLKRVDDVELPPWALSDPTRFIEINRAALESEYVSGNLHNWIDLIFGYKQQGEQALKSDNLFYYLSYQGAVDLENVEDPMERCSLESQIQEFGQTPRQLFAMPHPVRNAPQSSNDSTDETMPDTLLIVSPRTRQRSMQKLDSGCTYLSTKDGVESSQASEGLFLQERKHLARKHFLFFPLDYAVDLITSLSFCGIKKPVTHGTKPYSRRWKWNRLCPMGSANPWCWQCSQVLDDIHSGEVTSCLLSRKEATLYSTSKDCTFKACSSLNGILKQEIDCGMALSCCALSPNERFVFLGCWDNCVYMFSVQSGRQIDKIVAHYDGVSAICVTKNYLVTSSWDAIVKIWRYTIESIVIIPARTFTEWDQAINCMDASPDGKFVVAGSRNGRIYLIDLYQLVCVREVTINPTRYGDIASLAFPDDTSFVCVTIENELIQVNLEGVSTYFVALPITGQVRYVYAHVSINSI</sequence>
<keyword evidence="1 3" id="KW-0853">WD repeat</keyword>
<dbReference type="PANTHER" id="PTHR13743:SF123">
    <property type="entry name" value="PROTEIN FAN"/>
    <property type="match status" value="1"/>
</dbReference>
<dbReference type="Proteomes" id="UP000053237">
    <property type="component" value="Unassembled WGS sequence"/>
</dbReference>
<dbReference type="InterPro" id="IPR036322">
    <property type="entry name" value="WD40_repeat_dom_sf"/>
</dbReference>
<comment type="caution">
    <text evidence="6">The sequence shown here is derived from an EMBL/GenBank/DDBJ whole genome shotgun (WGS) entry which is preliminary data.</text>
</comment>
<dbReference type="InterPro" id="IPR023362">
    <property type="entry name" value="PH-BEACH_dom"/>
</dbReference>
<dbReference type="InterPro" id="IPR050865">
    <property type="entry name" value="BEACH_Domain"/>
</dbReference>
<evidence type="ECO:0000256" key="1">
    <source>
        <dbReference type="ARBA" id="ARBA00022574"/>
    </source>
</evidence>
<dbReference type="SMART" id="SM00320">
    <property type="entry name" value="WD40"/>
    <property type="match status" value="4"/>
</dbReference>
<dbReference type="SUPFAM" id="SSF81837">
    <property type="entry name" value="BEACH domain"/>
    <property type="match status" value="1"/>
</dbReference>
<organism evidence="6 7">
    <name type="scientific">Albugo candida</name>
    <dbReference type="NCBI Taxonomy" id="65357"/>
    <lineage>
        <taxon>Eukaryota</taxon>
        <taxon>Sar</taxon>
        <taxon>Stramenopiles</taxon>
        <taxon>Oomycota</taxon>
        <taxon>Peronosporomycetes</taxon>
        <taxon>Albuginales</taxon>
        <taxon>Albuginaceae</taxon>
        <taxon>Albugo</taxon>
    </lineage>
</organism>
<name>A0A024GHG9_9STRA</name>
<dbReference type="InParanoid" id="A0A024GHG9"/>
<evidence type="ECO:0000313" key="7">
    <source>
        <dbReference type="Proteomes" id="UP000053237"/>
    </source>
</evidence>
<keyword evidence="2" id="KW-0677">Repeat</keyword>
<dbReference type="OrthoDB" id="26681at2759"/>
<evidence type="ECO:0000259" key="4">
    <source>
        <dbReference type="PROSITE" id="PS50197"/>
    </source>
</evidence>
<dbReference type="PROSITE" id="PS50082">
    <property type="entry name" value="WD_REPEATS_2"/>
    <property type="match status" value="1"/>
</dbReference>
<evidence type="ECO:0000256" key="3">
    <source>
        <dbReference type="PROSITE-ProRule" id="PRU00221"/>
    </source>
</evidence>
<feature type="domain" description="BEACH" evidence="4">
    <location>
        <begin position="220"/>
        <end position="517"/>
    </location>
</feature>
<dbReference type="Gene3D" id="2.30.29.30">
    <property type="entry name" value="Pleckstrin-homology domain (PH domain)/Phosphotyrosine-binding domain (PTB)"/>
    <property type="match status" value="1"/>
</dbReference>
<accession>A0A024GHG9</accession>
<dbReference type="AlphaFoldDB" id="A0A024GHG9"/>
<gene>
    <name evidence="6" type="ORF">BN9_071490</name>
</gene>
<evidence type="ECO:0000313" key="6">
    <source>
        <dbReference type="EMBL" id="CCI46220.1"/>
    </source>
</evidence>